<reference evidence="2" key="1">
    <citation type="submission" date="2016-04" db="EMBL/GenBank/DDBJ databases">
        <authorList>
            <person name="Nguyen H.D."/>
            <person name="Samba Siva P."/>
            <person name="Cullis J."/>
            <person name="Levesque C.A."/>
            <person name="Hambleton S."/>
        </authorList>
    </citation>
    <scope>NUCLEOTIDE SEQUENCE</scope>
    <source>
        <strain evidence="2">DAOMC 236426</strain>
    </source>
</reference>
<feature type="region of interest" description="Disordered" evidence="1">
    <location>
        <begin position="1"/>
        <end position="25"/>
    </location>
</feature>
<sequence length="225" mass="24996">TNVSSAVRSGTSSARSNNTTNSVRRRRFSSAGRCLRWSISHITPTQGLKAFLHALLISGTLLSLSLASNKKIKAQGWKYVALFIRRAQALRYLNKAALGEIVAALERAPRELVSPAGERWKKREELAAKVGKKGQNEEEGEGEVDGLGLRQDEPELQPLLDEIPLMPAAPLLRLKTSTLEFLAQGVRASELRHLSLRRNKISKLLHSYSIRGPSTRRDRPMVTRV</sequence>
<feature type="non-terminal residue" evidence="2">
    <location>
        <position position="1"/>
    </location>
</feature>
<name>A0A8X7STP9_9BASI</name>
<evidence type="ECO:0000256" key="1">
    <source>
        <dbReference type="SAM" id="MobiDB-lite"/>
    </source>
</evidence>
<organism evidence="2 3">
    <name type="scientific">Tilletia controversa</name>
    <name type="common">dwarf bunt fungus</name>
    <dbReference type="NCBI Taxonomy" id="13291"/>
    <lineage>
        <taxon>Eukaryota</taxon>
        <taxon>Fungi</taxon>
        <taxon>Dikarya</taxon>
        <taxon>Basidiomycota</taxon>
        <taxon>Ustilaginomycotina</taxon>
        <taxon>Exobasidiomycetes</taxon>
        <taxon>Tilletiales</taxon>
        <taxon>Tilletiaceae</taxon>
        <taxon>Tilletia</taxon>
    </lineage>
</organism>
<protein>
    <submittedName>
        <fullName evidence="2">Uncharacterized protein</fullName>
    </submittedName>
</protein>
<comment type="caution">
    <text evidence="2">The sequence shown here is derived from an EMBL/GenBank/DDBJ whole genome shotgun (WGS) entry which is preliminary data.</text>
</comment>
<dbReference type="EMBL" id="LWDE02001438">
    <property type="protein sequence ID" value="KAE8240906.1"/>
    <property type="molecule type" value="Genomic_DNA"/>
</dbReference>
<feature type="region of interest" description="Disordered" evidence="1">
    <location>
        <begin position="128"/>
        <end position="148"/>
    </location>
</feature>
<keyword evidence="3" id="KW-1185">Reference proteome</keyword>
<evidence type="ECO:0000313" key="2">
    <source>
        <dbReference type="EMBL" id="KAE8240906.1"/>
    </source>
</evidence>
<proteinExistence type="predicted"/>
<accession>A0A8X7STP9</accession>
<evidence type="ECO:0000313" key="3">
    <source>
        <dbReference type="Proteomes" id="UP000077684"/>
    </source>
</evidence>
<gene>
    <name evidence="2" type="ORF">A4X06_0g7735</name>
</gene>
<reference evidence="2" key="2">
    <citation type="journal article" date="2019" name="IMA Fungus">
        <title>Genome sequencing and comparison of five Tilletia species to identify candidate genes for the detection of regulated species infecting wheat.</title>
        <authorList>
            <person name="Nguyen H.D.T."/>
            <person name="Sultana T."/>
            <person name="Kesanakurti P."/>
            <person name="Hambleton S."/>
        </authorList>
    </citation>
    <scope>NUCLEOTIDE SEQUENCE</scope>
    <source>
        <strain evidence="2">DAOMC 236426</strain>
    </source>
</reference>
<dbReference type="Proteomes" id="UP000077684">
    <property type="component" value="Unassembled WGS sequence"/>
</dbReference>
<dbReference type="AlphaFoldDB" id="A0A8X7STP9"/>
<feature type="compositionally biased region" description="Low complexity" evidence="1">
    <location>
        <begin position="8"/>
        <end position="22"/>
    </location>
</feature>